<organism evidence="6 7">
    <name type="scientific">Trichocladium antarcticum</name>
    <dbReference type="NCBI Taxonomy" id="1450529"/>
    <lineage>
        <taxon>Eukaryota</taxon>
        <taxon>Fungi</taxon>
        <taxon>Dikarya</taxon>
        <taxon>Ascomycota</taxon>
        <taxon>Pezizomycotina</taxon>
        <taxon>Sordariomycetes</taxon>
        <taxon>Sordariomycetidae</taxon>
        <taxon>Sordariales</taxon>
        <taxon>Chaetomiaceae</taxon>
        <taxon>Trichocladium</taxon>
    </lineage>
</organism>
<feature type="transmembrane region" description="Helical" evidence="4">
    <location>
        <begin position="166"/>
        <end position="186"/>
    </location>
</feature>
<comment type="subcellular location">
    <subcellularLocation>
        <location evidence="1">Membrane</location>
        <topology evidence="1">Multi-pass membrane protein</topology>
    </subcellularLocation>
</comment>
<dbReference type="InterPro" id="IPR036259">
    <property type="entry name" value="MFS_trans_sf"/>
</dbReference>
<feature type="transmembrane region" description="Helical" evidence="4">
    <location>
        <begin position="303"/>
        <end position="323"/>
    </location>
</feature>
<keyword evidence="4" id="KW-1133">Transmembrane helix</keyword>
<feature type="domain" description="Major facilitator superfamily (MFS) profile" evidence="5">
    <location>
        <begin position="40"/>
        <end position="419"/>
    </location>
</feature>
<dbReference type="Pfam" id="PF07690">
    <property type="entry name" value="MFS_1"/>
    <property type="match status" value="1"/>
</dbReference>
<comment type="caution">
    <text evidence="6">The sequence shown here is derived from an EMBL/GenBank/DDBJ whole genome shotgun (WGS) entry which is preliminary data.</text>
</comment>
<feature type="transmembrane region" description="Helical" evidence="4">
    <location>
        <begin position="138"/>
        <end position="159"/>
    </location>
</feature>
<dbReference type="InterPro" id="IPR050327">
    <property type="entry name" value="Proton-linked_MCT"/>
</dbReference>
<feature type="transmembrane region" description="Helical" evidence="4">
    <location>
        <begin position="329"/>
        <end position="354"/>
    </location>
</feature>
<evidence type="ECO:0000256" key="3">
    <source>
        <dbReference type="SAM" id="MobiDB-lite"/>
    </source>
</evidence>
<evidence type="ECO:0000256" key="1">
    <source>
        <dbReference type="ARBA" id="ARBA00004141"/>
    </source>
</evidence>
<dbReference type="PANTHER" id="PTHR11360">
    <property type="entry name" value="MONOCARBOXYLATE TRANSPORTER"/>
    <property type="match status" value="1"/>
</dbReference>
<proteinExistence type="inferred from homology"/>
<feature type="transmembrane region" description="Helical" evidence="4">
    <location>
        <begin position="240"/>
        <end position="262"/>
    </location>
</feature>
<keyword evidence="7" id="KW-1185">Reference proteome</keyword>
<protein>
    <submittedName>
        <fullName evidence="6">MFS general substrate transporter</fullName>
    </submittedName>
</protein>
<gene>
    <name evidence="6" type="ORF">BT67DRAFT_383299</name>
</gene>
<sequence length="426" mass="44533">MSPSTGTDTESAQQKYEADSEGPAPGIISPAPDGGARAWLVVAGSASIFFSCLGFMNSFGVFQEYYTTNQLRGESPDKVAWIGSLMSFLQFAGGAIAGPLFDRYGTWVVRPGAVLYVLGLVMTSLCTRYWQFMLAQGVLTGLAMSMLQVPAFAAVAQCFDKKRAAAMGLVVSGSSIGGIVFPIALSKMLNDSALGFGWSVRIMALVVAPLLAFSCATVAPRLPPRRTNFFILSAFRDVKYVALVFAMFCCMIGMFTPLFFLPSYAVTRGVNPTLASYLLAIVNGASTFGRIIPGLLADKYGRLNTFGLGGIATGIVVLCLNSATSTAGLVVYSIVLGFTSGTIISGVSAAISICTDDPRNLGTYMGMGMAVGSSAALVGPPVNGVLVDKYGGFLQVSIFSGVVCLFGGILVVVTKLTTPQGLFGKV</sequence>
<feature type="transmembrane region" description="Helical" evidence="4">
    <location>
        <begin position="113"/>
        <end position="132"/>
    </location>
</feature>
<name>A0AAN6UHX4_9PEZI</name>
<feature type="region of interest" description="Disordered" evidence="3">
    <location>
        <begin position="1"/>
        <end position="27"/>
    </location>
</feature>
<dbReference type="GO" id="GO:0022857">
    <property type="term" value="F:transmembrane transporter activity"/>
    <property type="evidence" value="ECO:0007669"/>
    <property type="project" value="InterPro"/>
</dbReference>
<evidence type="ECO:0000256" key="4">
    <source>
        <dbReference type="SAM" id="Phobius"/>
    </source>
</evidence>
<reference evidence="6" key="2">
    <citation type="submission" date="2023-05" db="EMBL/GenBank/DDBJ databases">
        <authorList>
            <consortium name="Lawrence Berkeley National Laboratory"/>
            <person name="Steindorff A."/>
            <person name="Hensen N."/>
            <person name="Bonometti L."/>
            <person name="Westerberg I."/>
            <person name="Brannstrom I.O."/>
            <person name="Guillou S."/>
            <person name="Cros-Aarteil S."/>
            <person name="Calhoun S."/>
            <person name="Haridas S."/>
            <person name="Kuo A."/>
            <person name="Mondo S."/>
            <person name="Pangilinan J."/>
            <person name="Riley R."/>
            <person name="Labutti K."/>
            <person name="Andreopoulos B."/>
            <person name="Lipzen A."/>
            <person name="Chen C."/>
            <person name="Yanf M."/>
            <person name="Daum C."/>
            <person name="Ng V."/>
            <person name="Clum A."/>
            <person name="Ohm R."/>
            <person name="Martin F."/>
            <person name="Silar P."/>
            <person name="Natvig D."/>
            <person name="Lalanne C."/>
            <person name="Gautier V."/>
            <person name="Ament-Velasquez S.L."/>
            <person name="Kruys A."/>
            <person name="Hutchinson M.I."/>
            <person name="Powell A.J."/>
            <person name="Barry K."/>
            <person name="Miller A.N."/>
            <person name="Grigoriev I.V."/>
            <person name="Debuchy R."/>
            <person name="Gladieux P."/>
            <person name="Thoren M.H."/>
            <person name="Johannesson H."/>
        </authorList>
    </citation>
    <scope>NUCLEOTIDE SEQUENCE</scope>
    <source>
        <strain evidence="6">CBS 123565</strain>
    </source>
</reference>
<feature type="transmembrane region" description="Helical" evidence="4">
    <location>
        <begin position="392"/>
        <end position="413"/>
    </location>
</feature>
<dbReference type="PANTHER" id="PTHR11360:SF319">
    <property type="entry name" value="MAJOR FACILITATOR SUPERFAMILY (MFS) PROFILE DOMAIN-CONTAINING PROTEIN"/>
    <property type="match status" value="1"/>
</dbReference>
<dbReference type="PROSITE" id="PS50850">
    <property type="entry name" value="MFS"/>
    <property type="match status" value="1"/>
</dbReference>
<feature type="transmembrane region" description="Helical" evidence="4">
    <location>
        <begin position="274"/>
        <end position="296"/>
    </location>
</feature>
<feature type="transmembrane region" description="Helical" evidence="4">
    <location>
        <begin position="361"/>
        <end position="380"/>
    </location>
</feature>
<evidence type="ECO:0000313" key="7">
    <source>
        <dbReference type="Proteomes" id="UP001304895"/>
    </source>
</evidence>
<dbReference type="GO" id="GO:0016020">
    <property type="term" value="C:membrane"/>
    <property type="evidence" value="ECO:0007669"/>
    <property type="project" value="UniProtKB-SubCell"/>
</dbReference>
<dbReference type="SUPFAM" id="SSF103473">
    <property type="entry name" value="MFS general substrate transporter"/>
    <property type="match status" value="1"/>
</dbReference>
<dbReference type="CDD" id="cd17352">
    <property type="entry name" value="MFS_MCT_SLC16"/>
    <property type="match status" value="1"/>
</dbReference>
<evidence type="ECO:0000313" key="6">
    <source>
        <dbReference type="EMBL" id="KAK4133230.1"/>
    </source>
</evidence>
<accession>A0AAN6UHX4</accession>
<dbReference type="InterPro" id="IPR011701">
    <property type="entry name" value="MFS"/>
</dbReference>
<keyword evidence="4" id="KW-0812">Transmembrane</keyword>
<feature type="transmembrane region" description="Helical" evidence="4">
    <location>
        <begin position="38"/>
        <end position="59"/>
    </location>
</feature>
<feature type="compositionally biased region" description="Polar residues" evidence="3">
    <location>
        <begin position="1"/>
        <end position="14"/>
    </location>
</feature>
<reference evidence="6" key="1">
    <citation type="journal article" date="2023" name="Mol. Phylogenet. Evol.">
        <title>Genome-scale phylogeny and comparative genomics of the fungal order Sordariales.</title>
        <authorList>
            <person name="Hensen N."/>
            <person name="Bonometti L."/>
            <person name="Westerberg I."/>
            <person name="Brannstrom I.O."/>
            <person name="Guillou S."/>
            <person name="Cros-Aarteil S."/>
            <person name="Calhoun S."/>
            <person name="Haridas S."/>
            <person name="Kuo A."/>
            <person name="Mondo S."/>
            <person name="Pangilinan J."/>
            <person name="Riley R."/>
            <person name="LaButti K."/>
            <person name="Andreopoulos B."/>
            <person name="Lipzen A."/>
            <person name="Chen C."/>
            <person name="Yan M."/>
            <person name="Daum C."/>
            <person name="Ng V."/>
            <person name="Clum A."/>
            <person name="Steindorff A."/>
            <person name="Ohm R.A."/>
            <person name="Martin F."/>
            <person name="Silar P."/>
            <person name="Natvig D.O."/>
            <person name="Lalanne C."/>
            <person name="Gautier V."/>
            <person name="Ament-Velasquez S.L."/>
            <person name="Kruys A."/>
            <person name="Hutchinson M.I."/>
            <person name="Powell A.J."/>
            <person name="Barry K."/>
            <person name="Miller A.N."/>
            <person name="Grigoriev I.V."/>
            <person name="Debuchy R."/>
            <person name="Gladieux P."/>
            <person name="Hiltunen Thoren M."/>
            <person name="Johannesson H."/>
        </authorList>
    </citation>
    <scope>NUCLEOTIDE SEQUENCE</scope>
    <source>
        <strain evidence="6">CBS 123565</strain>
    </source>
</reference>
<dbReference type="InterPro" id="IPR020846">
    <property type="entry name" value="MFS_dom"/>
</dbReference>
<evidence type="ECO:0000259" key="5">
    <source>
        <dbReference type="PROSITE" id="PS50850"/>
    </source>
</evidence>
<evidence type="ECO:0000256" key="2">
    <source>
        <dbReference type="ARBA" id="ARBA00006727"/>
    </source>
</evidence>
<feature type="transmembrane region" description="Helical" evidence="4">
    <location>
        <begin position="198"/>
        <end position="219"/>
    </location>
</feature>
<dbReference type="AlphaFoldDB" id="A0AAN6UHX4"/>
<comment type="similarity">
    <text evidence="2">Belongs to the major facilitator superfamily. Monocarboxylate porter (TC 2.A.1.13) family.</text>
</comment>
<dbReference type="EMBL" id="MU853413">
    <property type="protein sequence ID" value="KAK4133230.1"/>
    <property type="molecule type" value="Genomic_DNA"/>
</dbReference>
<keyword evidence="4" id="KW-0472">Membrane</keyword>
<dbReference type="Proteomes" id="UP001304895">
    <property type="component" value="Unassembled WGS sequence"/>
</dbReference>
<feature type="transmembrane region" description="Helical" evidence="4">
    <location>
        <begin position="79"/>
        <end position="101"/>
    </location>
</feature>
<dbReference type="Gene3D" id="1.20.1250.20">
    <property type="entry name" value="MFS general substrate transporter like domains"/>
    <property type="match status" value="2"/>
</dbReference>